<dbReference type="GO" id="GO:0003735">
    <property type="term" value="F:structural constituent of ribosome"/>
    <property type="evidence" value="ECO:0007669"/>
    <property type="project" value="InterPro"/>
</dbReference>
<dbReference type="STRING" id="1801764.A2903_00490"/>
<dbReference type="InterPro" id="IPR022803">
    <property type="entry name" value="Ribosomal_uL5_dom_sf"/>
</dbReference>
<dbReference type="PIRSF" id="PIRSF002161">
    <property type="entry name" value="Ribosomal_L5"/>
    <property type="match status" value="1"/>
</dbReference>
<comment type="caution">
    <text evidence="9">The sequence shown here is derived from an EMBL/GenBank/DDBJ whole genome shotgun (WGS) entry which is preliminary data.</text>
</comment>
<protein>
    <recommendedName>
        <fullName evidence="4">Large ribosomal subunit protein uL5</fullName>
    </recommendedName>
    <alternativeName>
        <fullName evidence="5">50S ribosomal protein L5</fullName>
    </alternativeName>
</protein>
<gene>
    <name evidence="9" type="ORF">A2903_00490</name>
</gene>
<evidence type="ECO:0000259" key="7">
    <source>
        <dbReference type="Pfam" id="PF00281"/>
    </source>
</evidence>
<accession>A0A1F6WQ70</accession>
<dbReference type="Proteomes" id="UP000178184">
    <property type="component" value="Unassembled WGS sequence"/>
</dbReference>
<evidence type="ECO:0000256" key="2">
    <source>
        <dbReference type="ARBA" id="ARBA00022980"/>
    </source>
</evidence>
<dbReference type="InterPro" id="IPR031310">
    <property type="entry name" value="Ribosomal_uL5_N"/>
</dbReference>
<dbReference type="AlphaFoldDB" id="A0A1F6WQ70"/>
<evidence type="ECO:0000256" key="5">
    <source>
        <dbReference type="ARBA" id="ARBA00035461"/>
    </source>
</evidence>
<evidence type="ECO:0000256" key="4">
    <source>
        <dbReference type="ARBA" id="ARBA00035245"/>
    </source>
</evidence>
<dbReference type="Gene3D" id="3.30.1440.10">
    <property type="match status" value="1"/>
</dbReference>
<organism evidence="9 10">
    <name type="scientific">Candidatus Nomurabacteria bacterium RIFCSPLOWO2_01_FULL_33_17</name>
    <dbReference type="NCBI Taxonomy" id="1801764"/>
    <lineage>
        <taxon>Bacteria</taxon>
        <taxon>Candidatus Nomuraibacteriota</taxon>
    </lineage>
</organism>
<dbReference type="GO" id="GO:0005840">
    <property type="term" value="C:ribosome"/>
    <property type="evidence" value="ECO:0007669"/>
    <property type="project" value="UniProtKB-KW"/>
</dbReference>
<dbReference type="Pfam" id="PF00281">
    <property type="entry name" value="Ribosomal_L5"/>
    <property type="match status" value="1"/>
</dbReference>
<evidence type="ECO:0000256" key="3">
    <source>
        <dbReference type="ARBA" id="ARBA00023274"/>
    </source>
</evidence>
<dbReference type="InterPro" id="IPR031309">
    <property type="entry name" value="Ribosomal_uL5_C"/>
</dbReference>
<proteinExistence type="inferred from homology"/>
<feature type="domain" description="Large ribosomal subunit protein uL5 N-terminal" evidence="7">
    <location>
        <begin position="25"/>
        <end position="82"/>
    </location>
</feature>
<keyword evidence="2 6" id="KW-0689">Ribosomal protein</keyword>
<dbReference type="PANTHER" id="PTHR11994">
    <property type="entry name" value="60S RIBOSOMAL PROTEIN L11-RELATED"/>
    <property type="match status" value="1"/>
</dbReference>
<evidence type="ECO:0000313" key="9">
    <source>
        <dbReference type="EMBL" id="OGI84028.1"/>
    </source>
</evidence>
<dbReference type="GO" id="GO:1990904">
    <property type="term" value="C:ribonucleoprotein complex"/>
    <property type="evidence" value="ECO:0007669"/>
    <property type="project" value="UniProtKB-KW"/>
</dbReference>
<keyword evidence="3 6" id="KW-0687">Ribonucleoprotein</keyword>
<dbReference type="InterPro" id="IPR002132">
    <property type="entry name" value="Ribosomal_uL5"/>
</dbReference>
<evidence type="ECO:0000256" key="1">
    <source>
        <dbReference type="ARBA" id="ARBA00008553"/>
    </source>
</evidence>
<dbReference type="SUPFAM" id="SSF55282">
    <property type="entry name" value="RL5-like"/>
    <property type="match status" value="1"/>
</dbReference>
<evidence type="ECO:0000256" key="6">
    <source>
        <dbReference type="RuleBase" id="RU003930"/>
    </source>
</evidence>
<reference evidence="9 10" key="1">
    <citation type="journal article" date="2016" name="Nat. Commun.">
        <title>Thousands of microbial genomes shed light on interconnected biogeochemical processes in an aquifer system.</title>
        <authorList>
            <person name="Anantharaman K."/>
            <person name="Brown C.T."/>
            <person name="Hug L.A."/>
            <person name="Sharon I."/>
            <person name="Castelle C.J."/>
            <person name="Probst A.J."/>
            <person name="Thomas B.C."/>
            <person name="Singh A."/>
            <person name="Wilkins M.J."/>
            <person name="Karaoz U."/>
            <person name="Brodie E.L."/>
            <person name="Williams K.H."/>
            <person name="Hubbard S.S."/>
            <person name="Banfield J.F."/>
        </authorList>
    </citation>
    <scope>NUCLEOTIDE SEQUENCE [LARGE SCALE GENOMIC DNA]</scope>
</reference>
<dbReference type="Pfam" id="PF00673">
    <property type="entry name" value="Ribosomal_L5_C"/>
    <property type="match status" value="1"/>
</dbReference>
<dbReference type="FunFam" id="3.30.1440.10:FF:000001">
    <property type="entry name" value="50S ribosomal protein L5"/>
    <property type="match status" value="1"/>
</dbReference>
<evidence type="ECO:0000259" key="8">
    <source>
        <dbReference type="Pfam" id="PF00673"/>
    </source>
</evidence>
<sequence>MNKDSVKNKVADAFKVMKAKFGYKNHLEAPKLTKVSIAIGTGMMMKKDPKKNDFVMDRLAKITGQKGSLRPAKKSVASFKIRQGDPVGILVTLRGENMYSFLDKFFNIAIPRTKDFRGIDQKVVDSMGNATIAVKEHTIFPETNDEEYKDVFGFAVTIGTTAKNKTEALKFLKHIGVPFKKDK</sequence>
<evidence type="ECO:0000313" key="10">
    <source>
        <dbReference type="Proteomes" id="UP000178184"/>
    </source>
</evidence>
<feature type="domain" description="Large ribosomal subunit protein uL5 C-terminal" evidence="8">
    <location>
        <begin position="86"/>
        <end position="179"/>
    </location>
</feature>
<name>A0A1F6WQ70_9BACT</name>
<dbReference type="GO" id="GO:0006412">
    <property type="term" value="P:translation"/>
    <property type="evidence" value="ECO:0007669"/>
    <property type="project" value="InterPro"/>
</dbReference>
<dbReference type="EMBL" id="MFUO01000013">
    <property type="protein sequence ID" value="OGI84028.1"/>
    <property type="molecule type" value="Genomic_DNA"/>
</dbReference>
<comment type="similarity">
    <text evidence="1 6">Belongs to the universal ribosomal protein uL5 family.</text>
</comment>